<reference evidence="16" key="1">
    <citation type="journal article" date="2019" name="Nat. Commun.">
        <title>Genome-wide association mapping of date palm fruit traits.</title>
        <authorList>
            <person name="Hazzouri K.M."/>
            <person name="Gros-Balthazard M."/>
            <person name="Flowers J.M."/>
            <person name="Copetti D."/>
            <person name="Lemansour A."/>
            <person name="Lebrun M."/>
            <person name="Masmoudi K."/>
            <person name="Ferrand S."/>
            <person name="Dhar M.I."/>
            <person name="Fresquez Z.A."/>
            <person name="Rosas U."/>
            <person name="Zhang J."/>
            <person name="Talag J."/>
            <person name="Lee S."/>
            <person name="Kudrna D."/>
            <person name="Powell R.F."/>
            <person name="Leitch I.J."/>
            <person name="Krueger R.R."/>
            <person name="Wing R.A."/>
            <person name="Amiri K.M.A."/>
            <person name="Purugganan M.D."/>
        </authorList>
    </citation>
    <scope>NUCLEOTIDE SEQUENCE [LARGE SCALE GENOMIC DNA]</scope>
    <source>
        <strain evidence="16">cv. Khalas</strain>
    </source>
</reference>
<dbReference type="Proteomes" id="UP000228380">
    <property type="component" value="Chromosome 14"/>
</dbReference>
<dbReference type="Pfam" id="PF00190">
    <property type="entry name" value="Cupin_1"/>
    <property type="match status" value="1"/>
</dbReference>
<dbReference type="PANTHER" id="PTHR31238">
    <property type="entry name" value="GERMIN-LIKE PROTEIN SUBFAMILY 3 MEMBER 3"/>
    <property type="match status" value="1"/>
</dbReference>
<dbReference type="InterPro" id="IPR006045">
    <property type="entry name" value="Cupin_1"/>
</dbReference>
<keyword evidence="8 14" id="KW-0732">Signal</keyword>
<evidence type="ECO:0000256" key="9">
    <source>
        <dbReference type="ARBA" id="ARBA00023157"/>
    </source>
</evidence>
<dbReference type="GO" id="GO:0010497">
    <property type="term" value="P:plasmodesmata-mediated intercellular transport"/>
    <property type="evidence" value="ECO:0007669"/>
    <property type="project" value="UniProtKB-ARBA"/>
</dbReference>
<dbReference type="InterPro" id="IPR011051">
    <property type="entry name" value="RmlC_Cupin_sf"/>
</dbReference>
<evidence type="ECO:0000256" key="13">
    <source>
        <dbReference type="PIRSR" id="PIRSR601929-3"/>
    </source>
</evidence>
<evidence type="ECO:0000313" key="17">
    <source>
        <dbReference type="RefSeq" id="XP_008787982.1"/>
    </source>
</evidence>
<evidence type="ECO:0000259" key="15">
    <source>
        <dbReference type="SMART" id="SM00835"/>
    </source>
</evidence>
<keyword evidence="5 14" id="KW-0052">Apoplast</keyword>
<comment type="subcellular location">
    <subcellularLocation>
        <location evidence="2 14">Secreted</location>
        <location evidence="2 14">Extracellular space</location>
        <location evidence="2 14">Apoplast</location>
    </subcellularLocation>
</comment>
<dbReference type="SUPFAM" id="SSF51182">
    <property type="entry name" value="RmlC-like cupins"/>
    <property type="match status" value="1"/>
</dbReference>
<evidence type="ECO:0000256" key="3">
    <source>
        <dbReference type="ARBA" id="ARBA00007456"/>
    </source>
</evidence>
<dbReference type="GeneID" id="103705873"/>
<evidence type="ECO:0000256" key="10">
    <source>
        <dbReference type="ARBA" id="ARBA00023211"/>
    </source>
</evidence>
<sequence length="222" mass="23693">MAQKLATIFVALLAVASADPDPFLDFCVPDPGTNPVDLNRLASYPCKNPANLTAGDFVFSGVKSPARIPPSTGFVGVAVNPVQFPGLHTLGMSFVRADFRPGGVNPPHFHPRATETALVVAGRIYSGFVDSSGRVFAKVVEEGEVMVFPRGMVHFQMNVGDSLATIFGSFNSENPGAVRIPGTVFGSDIKVELLEKAFGLSPKELERLKERLGPKGSMETME</sequence>
<dbReference type="PRINTS" id="PR00325">
    <property type="entry name" value="GERMIN"/>
</dbReference>
<evidence type="ECO:0000256" key="1">
    <source>
        <dbReference type="ARBA" id="ARBA00003629"/>
    </source>
</evidence>
<keyword evidence="10 11" id="KW-0464">Manganese</keyword>
<dbReference type="GO" id="GO:2000280">
    <property type="term" value="P:regulation of root development"/>
    <property type="evidence" value="ECO:0007669"/>
    <property type="project" value="UniProtKB-ARBA"/>
</dbReference>
<dbReference type="InterPro" id="IPR001929">
    <property type="entry name" value="Germin"/>
</dbReference>
<protein>
    <recommendedName>
        <fullName evidence="14">Germin-like protein</fullName>
    </recommendedName>
</protein>
<evidence type="ECO:0000256" key="12">
    <source>
        <dbReference type="PIRSR" id="PIRSR601929-2"/>
    </source>
</evidence>
<comment type="function">
    <text evidence="1">May play a role in plant defense. Probably has no oxalate oxidase activity even if the active site is conserved.</text>
</comment>
<keyword evidence="16" id="KW-1185">Reference proteome</keyword>
<gene>
    <name evidence="17" type="primary">LOC103705873</name>
</gene>
<dbReference type="InterPro" id="IPR014710">
    <property type="entry name" value="RmlC-like_jellyroll"/>
</dbReference>
<organism evidence="16 17">
    <name type="scientific">Phoenix dactylifera</name>
    <name type="common">Date palm</name>
    <dbReference type="NCBI Taxonomy" id="42345"/>
    <lineage>
        <taxon>Eukaryota</taxon>
        <taxon>Viridiplantae</taxon>
        <taxon>Streptophyta</taxon>
        <taxon>Embryophyta</taxon>
        <taxon>Tracheophyta</taxon>
        <taxon>Spermatophyta</taxon>
        <taxon>Magnoliopsida</taxon>
        <taxon>Liliopsida</taxon>
        <taxon>Arecaceae</taxon>
        <taxon>Coryphoideae</taxon>
        <taxon>Phoeniceae</taxon>
        <taxon>Phoenix</taxon>
    </lineage>
</organism>
<keyword evidence="7 11" id="KW-0479">Metal-binding</keyword>
<feature type="binding site" evidence="12">
    <location>
        <position position="110"/>
    </location>
    <ligand>
        <name>Mn(2+)</name>
        <dbReference type="ChEBI" id="CHEBI:29035"/>
    </ligand>
</feature>
<keyword evidence="6 14" id="KW-0964">Secreted</keyword>
<dbReference type="RefSeq" id="XP_008787982.1">
    <property type="nucleotide sequence ID" value="XM_008789760.3"/>
</dbReference>
<feature type="signal peptide" evidence="14">
    <location>
        <begin position="1"/>
        <end position="18"/>
    </location>
</feature>
<keyword evidence="9 13" id="KW-1015">Disulfide bond</keyword>
<evidence type="ECO:0000256" key="6">
    <source>
        <dbReference type="ARBA" id="ARBA00022525"/>
    </source>
</evidence>
<feature type="disulfide bond" evidence="13">
    <location>
        <begin position="27"/>
        <end position="46"/>
    </location>
</feature>
<feature type="chain" id="PRO_5034743373" description="Germin-like protein" evidence="14">
    <location>
        <begin position="19"/>
        <end position="222"/>
    </location>
</feature>
<evidence type="ECO:0000256" key="4">
    <source>
        <dbReference type="ARBA" id="ARBA00011268"/>
    </source>
</evidence>
<feature type="binding site" evidence="11">
    <location>
        <position position="105"/>
    </location>
    <ligand>
        <name>oxalate</name>
        <dbReference type="ChEBI" id="CHEBI:30623"/>
    </ligand>
</feature>
<accession>A0A8B7BYH3</accession>
<dbReference type="SMART" id="SM00835">
    <property type="entry name" value="Cupin_1"/>
    <property type="match status" value="1"/>
</dbReference>
<comment type="subunit">
    <text evidence="4">Oligomer (believed to be a pentamer but probably hexamer).</text>
</comment>
<dbReference type="Gene3D" id="2.60.120.10">
    <property type="entry name" value="Jelly Rolls"/>
    <property type="match status" value="1"/>
</dbReference>
<comment type="similarity">
    <text evidence="3 14">Belongs to the germin family.</text>
</comment>
<dbReference type="GO" id="GO:0030145">
    <property type="term" value="F:manganese ion binding"/>
    <property type="evidence" value="ECO:0007669"/>
    <property type="project" value="UniProtKB-UniRule"/>
</dbReference>
<dbReference type="GO" id="GO:0048046">
    <property type="term" value="C:apoplast"/>
    <property type="evidence" value="ECO:0007669"/>
    <property type="project" value="UniProtKB-SubCell"/>
</dbReference>
<evidence type="ECO:0000256" key="11">
    <source>
        <dbReference type="PIRSR" id="PIRSR601929-1"/>
    </source>
</evidence>
<evidence type="ECO:0000256" key="5">
    <source>
        <dbReference type="ARBA" id="ARBA00022523"/>
    </source>
</evidence>
<feature type="binding site" evidence="12">
    <location>
        <position position="154"/>
    </location>
    <ligand>
        <name>Mn(2+)</name>
        <dbReference type="ChEBI" id="CHEBI:29035"/>
    </ligand>
</feature>
<evidence type="ECO:0000256" key="2">
    <source>
        <dbReference type="ARBA" id="ARBA00004271"/>
    </source>
</evidence>
<dbReference type="OrthoDB" id="1921208at2759"/>
<feature type="domain" description="Cupin type-1" evidence="15">
    <location>
        <begin position="60"/>
        <end position="206"/>
    </location>
</feature>
<feature type="binding site" evidence="12">
    <location>
        <position position="108"/>
    </location>
    <ligand>
        <name>Mn(2+)</name>
        <dbReference type="ChEBI" id="CHEBI:29035"/>
    </ligand>
</feature>
<evidence type="ECO:0000256" key="7">
    <source>
        <dbReference type="ARBA" id="ARBA00022723"/>
    </source>
</evidence>
<evidence type="ECO:0000256" key="14">
    <source>
        <dbReference type="RuleBase" id="RU366015"/>
    </source>
</evidence>
<dbReference type="FunFam" id="2.60.120.10:FF:000025">
    <property type="entry name" value="germin-like protein subfamily 2 member 1"/>
    <property type="match status" value="1"/>
</dbReference>
<name>A0A8B7BYH3_PHODC</name>
<evidence type="ECO:0000256" key="8">
    <source>
        <dbReference type="ARBA" id="ARBA00022729"/>
    </source>
</evidence>
<evidence type="ECO:0000313" key="16">
    <source>
        <dbReference type="Proteomes" id="UP000228380"/>
    </source>
</evidence>
<dbReference type="AlphaFoldDB" id="A0A8B7BYH3"/>
<proteinExistence type="inferred from homology"/>
<feature type="binding site" evidence="11">
    <location>
        <position position="115"/>
    </location>
    <ligand>
        <name>oxalate</name>
        <dbReference type="ChEBI" id="CHEBI:30623"/>
    </ligand>
</feature>
<feature type="binding site" evidence="11">
    <location>
        <position position="110"/>
    </location>
    <ligand>
        <name>oxalate</name>
        <dbReference type="ChEBI" id="CHEBI:30623"/>
    </ligand>
</feature>
<feature type="binding site" evidence="12">
    <location>
        <position position="115"/>
    </location>
    <ligand>
        <name>Mn(2+)</name>
        <dbReference type="ChEBI" id="CHEBI:29035"/>
    </ligand>
</feature>
<dbReference type="GO" id="GO:0009506">
    <property type="term" value="C:plasmodesma"/>
    <property type="evidence" value="ECO:0007669"/>
    <property type="project" value="UniProtKB-ARBA"/>
</dbReference>
<dbReference type="KEGG" id="pda:103705873"/>
<reference evidence="17" key="2">
    <citation type="submission" date="2025-08" db="UniProtKB">
        <authorList>
            <consortium name="RefSeq"/>
        </authorList>
    </citation>
    <scope>IDENTIFICATION</scope>
    <source>
        <tissue evidence="17">Young leaves</tissue>
    </source>
</reference>
<dbReference type="CDD" id="cd02241">
    <property type="entry name" value="cupin_OxOx"/>
    <property type="match status" value="1"/>
</dbReference>